<dbReference type="Proteomes" id="UP000001231">
    <property type="component" value="Chromosome"/>
</dbReference>
<dbReference type="RefSeq" id="WP_012800067.1">
    <property type="nucleotide sequence ID" value="NC_013166.1"/>
</dbReference>
<dbReference type="PANTHER" id="PTHR43031">
    <property type="entry name" value="FAD-DEPENDENT OXIDOREDUCTASE"/>
    <property type="match status" value="1"/>
</dbReference>
<name>C7R6N6_KANKD</name>
<dbReference type="InterPro" id="IPR050229">
    <property type="entry name" value="GlpE_sulfurtransferase"/>
</dbReference>
<dbReference type="SMART" id="SM00450">
    <property type="entry name" value="RHOD"/>
    <property type="match status" value="1"/>
</dbReference>
<dbReference type="SUPFAM" id="SSF52821">
    <property type="entry name" value="Rhodanese/Cell cycle control phosphatase"/>
    <property type="match status" value="1"/>
</dbReference>
<feature type="domain" description="Rhodanese" evidence="1">
    <location>
        <begin position="26"/>
        <end position="117"/>
    </location>
</feature>
<evidence type="ECO:0000259" key="1">
    <source>
        <dbReference type="PROSITE" id="PS50206"/>
    </source>
</evidence>
<dbReference type="KEGG" id="kko:Kkor_0131"/>
<dbReference type="STRING" id="523791.Kkor_0131"/>
<sequence>MSTFEWQESDQVQLISPEQLKQWASQQDAPLVIDVRNEDEHKTDKQQLKFVIDESLKNIPITEFGSHINQLDPDQPIVLVCQVGQKSFNAASLLIQADFSCVYSLHGGMEALKRSEE</sequence>
<proteinExistence type="predicted"/>
<gene>
    <name evidence="2" type="ordered locus">Kkor_0131</name>
</gene>
<dbReference type="PANTHER" id="PTHR43031:SF1">
    <property type="entry name" value="PYRIDINE NUCLEOTIDE-DISULPHIDE OXIDOREDUCTASE"/>
    <property type="match status" value="1"/>
</dbReference>
<organism evidence="2 3">
    <name type="scientific">Kangiella koreensis (strain DSM 16069 / JCM 12317 / KCTC 12182 / SW-125)</name>
    <dbReference type="NCBI Taxonomy" id="523791"/>
    <lineage>
        <taxon>Bacteria</taxon>
        <taxon>Pseudomonadati</taxon>
        <taxon>Pseudomonadota</taxon>
        <taxon>Gammaproteobacteria</taxon>
        <taxon>Kangiellales</taxon>
        <taxon>Kangiellaceae</taxon>
        <taxon>Kangiella</taxon>
    </lineage>
</organism>
<dbReference type="EMBL" id="CP001707">
    <property type="protein sequence ID" value="ACV25552.1"/>
    <property type="molecule type" value="Genomic_DNA"/>
</dbReference>
<dbReference type="InterPro" id="IPR036873">
    <property type="entry name" value="Rhodanese-like_dom_sf"/>
</dbReference>
<dbReference type="PROSITE" id="PS50206">
    <property type="entry name" value="RHODANESE_3"/>
    <property type="match status" value="1"/>
</dbReference>
<keyword evidence="3" id="KW-1185">Reference proteome</keyword>
<dbReference type="InParanoid" id="C7R6N6"/>
<evidence type="ECO:0000313" key="3">
    <source>
        <dbReference type="Proteomes" id="UP000001231"/>
    </source>
</evidence>
<dbReference type="InterPro" id="IPR001763">
    <property type="entry name" value="Rhodanese-like_dom"/>
</dbReference>
<dbReference type="HOGENOM" id="CLU_089574_13_3_6"/>
<protein>
    <submittedName>
        <fullName evidence="2">Rhodanese domain protein</fullName>
    </submittedName>
</protein>
<accession>C7R6N6</accession>
<dbReference type="Gene3D" id="3.40.250.10">
    <property type="entry name" value="Rhodanese-like domain"/>
    <property type="match status" value="1"/>
</dbReference>
<dbReference type="eggNOG" id="COG0607">
    <property type="taxonomic scope" value="Bacteria"/>
</dbReference>
<evidence type="ECO:0000313" key="2">
    <source>
        <dbReference type="EMBL" id="ACV25552.1"/>
    </source>
</evidence>
<reference evidence="2 3" key="1">
    <citation type="journal article" date="2009" name="Stand. Genomic Sci.">
        <title>Complete genome sequence of Kangiella koreensis type strain (SW-125).</title>
        <authorList>
            <person name="Han C."/>
            <person name="Sikorski J."/>
            <person name="Lapidus A."/>
            <person name="Nolan M."/>
            <person name="Glavina Del Rio T."/>
            <person name="Tice H."/>
            <person name="Cheng J.F."/>
            <person name="Lucas S."/>
            <person name="Chen F."/>
            <person name="Copeland A."/>
            <person name="Ivanova N."/>
            <person name="Mavromatis K."/>
            <person name="Ovchinnikova G."/>
            <person name="Pati A."/>
            <person name="Bruce D."/>
            <person name="Goodwin L."/>
            <person name="Pitluck S."/>
            <person name="Chen A."/>
            <person name="Palaniappan K."/>
            <person name="Land M."/>
            <person name="Hauser L."/>
            <person name="Chang Y.J."/>
            <person name="Jeffries C.D."/>
            <person name="Chain P."/>
            <person name="Saunders E."/>
            <person name="Brettin T."/>
            <person name="Goker M."/>
            <person name="Tindall B.J."/>
            <person name="Bristow J."/>
            <person name="Eisen J.A."/>
            <person name="Markowitz V."/>
            <person name="Hugenholtz P."/>
            <person name="Kyrpides N.C."/>
            <person name="Klenk H.P."/>
            <person name="Detter J.C."/>
        </authorList>
    </citation>
    <scope>NUCLEOTIDE SEQUENCE [LARGE SCALE GENOMIC DNA]</scope>
    <source>
        <strain evidence="3">DSM 16069 / KCTC 12182 / SW-125</strain>
    </source>
</reference>
<dbReference type="Pfam" id="PF00581">
    <property type="entry name" value="Rhodanese"/>
    <property type="match status" value="1"/>
</dbReference>
<dbReference type="OrthoDB" id="9811849at2"/>
<dbReference type="CDD" id="cd00158">
    <property type="entry name" value="RHOD"/>
    <property type="match status" value="1"/>
</dbReference>
<dbReference type="AlphaFoldDB" id="C7R6N6"/>